<gene>
    <name evidence="2" type="primary">8237208</name>
    <name evidence="1" type="ORF">Phum_PHUM379850</name>
</gene>
<evidence type="ECO:0000313" key="1">
    <source>
        <dbReference type="EMBL" id="EEB15680.1"/>
    </source>
</evidence>
<dbReference type="EMBL" id="DS235430">
    <property type="protein sequence ID" value="EEB15680.1"/>
    <property type="molecule type" value="Genomic_DNA"/>
</dbReference>
<dbReference type="FunCoup" id="E0VQM4">
    <property type="interactions" value="9"/>
</dbReference>
<dbReference type="AlphaFoldDB" id="E0VQM4"/>
<dbReference type="Proteomes" id="UP000009046">
    <property type="component" value="Unassembled WGS sequence"/>
</dbReference>
<dbReference type="VEuPathDB" id="VectorBase:PHUM379850"/>
<dbReference type="CTD" id="8237208"/>
<reference evidence="1" key="2">
    <citation type="submission" date="2007-04" db="EMBL/GenBank/DDBJ databases">
        <title>The genome of the human body louse.</title>
        <authorList>
            <consortium name="The Human Body Louse Genome Consortium"/>
            <person name="Kirkness E."/>
            <person name="Walenz B."/>
            <person name="Hass B."/>
            <person name="Bruggner R."/>
            <person name="Strausberg R."/>
        </authorList>
    </citation>
    <scope>NUCLEOTIDE SEQUENCE</scope>
    <source>
        <strain evidence="1">USDA</strain>
    </source>
</reference>
<dbReference type="OMA" id="FEINEYM"/>
<keyword evidence="3" id="KW-1185">Reference proteome</keyword>
<reference evidence="1" key="1">
    <citation type="submission" date="2007-04" db="EMBL/GenBank/DDBJ databases">
        <title>Annotation of Pediculus humanus corporis strain USDA.</title>
        <authorList>
            <person name="Kirkness E."/>
            <person name="Hannick L."/>
            <person name="Hass B."/>
            <person name="Bruggner R."/>
            <person name="Lawson D."/>
            <person name="Bidwell S."/>
            <person name="Joardar V."/>
            <person name="Caler E."/>
            <person name="Walenz B."/>
            <person name="Inman J."/>
            <person name="Schobel S."/>
            <person name="Galinsky K."/>
            <person name="Amedeo P."/>
            <person name="Strausberg R."/>
        </authorList>
    </citation>
    <scope>NUCLEOTIDE SEQUENCE</scope>
    <source>
        <strain evidence="1">USDA</strain>
    </source>
</reference>
<dbReference type="PANTHER" id="PTHR31206:SF1">
    <property type="entry name" value="LP10445P"/>
    <property type="match status" value="1"/>
</dbReference>
<dbReference type="InParanoid" id="E0VQM4"/>
<dbReference type="InterPro" id="IPR028260">
    <property type="entry name" value="FAM177"/>
</dbReference>
<dbReference type="GeneID" id="8237208"/>
<name>E0VQM4_PEDHC</name>
<dbReference type="KEGG" id="phu:Phum_PHUM379850"/>
<evidence type="ECO:0000313" key="3">
    <source>
        <dbReference type="Proteomes" id="UP000009046"/>
    </source>
</evidence>
<protein>
    <submittedName>
        <fullName evidence="1 2">Uncharacterized protein</fullName>
    </submittedName>
</protein>
<organism>
    <name type="scientific">Pediculus humanus subsp. corporis</name>
    <name type="common">Body louse</name>
    <dbReference type="NCBI Taxonomy" id="121224"/>
    <lineage>
        <taxon>Eukaryota</taxon>
        <taxon>Metazoa</taxon>
        <taxon>Ecdysozoa</taxon>
        <taxon>Arthropoda</taxon>
        <taxon>Hexapoda</taxon>
        <taxon>Insecta</taxon>
        <taxon>Pterygota</taxon>
        <taxon>Neoptera</taxon>
        <taxon>Paraneoptera</taxon>
        <taxon>Psocodea</taxon>
        <taxon>Troctomorpha</taxon>
        <taxon>Phthiraptera</taxon>
        <taxon>Anoplura</taxon>
        <taxon>Pediculidae</taxon>
        <taxon>Pediculus</taxon>
    </lineage>
</organism>
<proteinExistence type="predicted"/>
<reference evidence="2" key="3">
    <citation type="submission" date="2021-02" db="UniProtKB">
        <authorList>
            <consortium name="EnsemblMetazoa"/>
        </authorList>
    </citation>
    <scope>IDENTIFICATION</scope>
    <source>
        <strain evidence="2">USDA</strain>
    </source>
</reference>
<evidence type="ECO:0000313" key="2">
    <source>
        <dbReference type="EnsemblMetazoa" id="PHUM379850-PA"/>
    </source>
</evidence>
<dbReference type="EnsemblMetazoa" id="PHUM379850-RA">
    <property type="protein sequence ID" value="PHUM379850-PA"/>
    <property type="gene ID" value="PHUM379850"/>
</dbReference>
<dbReference type="OrthoDB" id="45963at2759"/>
<dbReference type="RefSeq" id="XP_002428418.1">
    <property type="nucleotide sequence ID" value="XM_002428373.1"/>
</dbReference>
<dbReference type="Pfam" id="PF14774">
    <property type="entry name" value="FAM177"/>
    <property type="match status" value="1"/>
</dbReference>
<dbReference type="PANTHER" id="PTHR31206">
    <property type="entry name" value="LP10445P"/>
    <property type="match status" value="1"/>
</dbReference>
<sequence length="147" mass="16956">MLYNLDEKINILNTLCNKLFLLKQLEIDLQNVGDSYTNGSSKKILYFSDGTLEVENDNQDIPDSTSECKSLPVNLQKANWFPWMWYQTVAAGSKALELCDYVGESLASFFGITTPKYQFEINEYMRLQKGFIVHNMPSHRMCKSNFD</sequence>
<dbReference type="HOGENOM" id="CLU_1770297_0_0_1"/>
<accession>E0VQM4</accession>
<dbReference type="EMBL" id="AAZO01004437">
    <property type="status" value="NOT_ANNOTATED_CDS"/>
    <property type="molecule type" value="Genomic_DNA"/>
</dbReference>
<dbReference type="eggNOG" id="ENOG502RYW3">
    <property type="taxonomic scope" value="Eukaryota"/>
</dbReference>